<evidence type="ECO:0000313" key="5">
    <source>
        <dbReference type="EMBL" id="KAF8389699.1"/>
    </source>
</evidence>
<dbReference type="EMBL" id="JABCRI010000018">
    <property type="protein sequence ID" value="KAF8389699.1"/>
    <property type="molecule type" value="Genomic_DNA"/>
</dbReference>
<keyword evidence="3" id="KW-0472">Membrane</keyword>
<accession>A0A834YIM0</accession>
<evidence type="ECO:0000256" key="1">
    <source>
        <dbReference type="ARBA" id="ARBA00022618"/>
    </source>
</evidence>
<dbReference type="InterPro" id="IPR004367">
    <property type="entry name" value="Cyclin_C-dom"/>
</dbReference>
<dbReference type="InterPro" id="IPR036915">
    <property type="entry name" value="Cyclin-like_sf"/>
</dbReference>
<keyword evidence="6" id="KW-1185">Reference proteome</keyword>
<evidence type="ECO:0000256" key="3">
    <source>
        <dbReference type="SAM" id="Phobius"/>
    </source>
</evidence>
<gene>
    <name evidence="5" type="ORF">HHK36_024218</name>
</gene>
<dbReference type="InterPro" id="IPR039361">
    <property type="entry name" value="Cyclin"/>
</dbReference>
<dbReference type="OrthoDB" id="5590282at2759"/>
<keyword evidence="3" id="KW-1133">Transmembrane helix</keyword>
<evidence type="ECO:0000313" key="6">
    <source>
        <dbReference type="Proteomes" id="UP000655225"/>
    </source>
</evidence>
<evidence type="ECO:0000256" key="2">
    <source>
        <dbReference type="ARBA" id="ARBA00023306"/>
    </source>
</evidence>
<keyword evidence="1" id="KW-0132">Cell division</keyword>
<dbReference type="Proteomes" id="UP000655225">
    <property type="component" value="Unassembled WGS sequence"/>
</dbReference>
<dbReference type="GO" id="GO:0051301">
    <property type="term" value="P:cell division"/>
    <property type="evidence" value="ECO:0007669"/>
    <property type="project" value="UniProtKB-KW"/>
</dbReference>
<dbReference type="PANTHER" id="PTHR10177">
    <property type="entry name" value="CYCLINS"/>
    <property type="match status" value="1"/>
</dbReference>
<proteinExistence type="predicted"/>
<sequence>MFYVESNVYSRSEVVAMEWLVQQVLNFQIFLPSTFNFLWFYLKAARANEEVEKRVKYLAELSLLDHERLCYWPSTVAAGLVILASFAADHNSCQWVMQVYTYVLQLYGLASVTFSEMNSSIKLRYSV</sequence>
<dbReference type="SUPFAM" id="SSF47954">
    <property type="entry name" value="Cyclin-like"/>
    <property type="match status" value="1"/>
</dbReference>
<keyword evidence="3" id="KW-0812">Transmembrane</keyword>
<protein>
    <recommendedName>
        <fullName evidence="4">Cyclin C-terminal domain-containing protein</fullName>
    </recommendedName>
</protein>
<name>A0A834YIM0_TETSI</name>
<comment type="caution">
    <text evidence="5">The sequence shown here is derived from an EMBL/GenBank/DDBJ whole genome shotgun (WGS) entry which is preliminary data.</text>
</comment>
<dbReference type="Gene3D" id="1.10.472.10">
    <property type="entry name" value="Cyclin-like"/>
    <property type="match status" value="2"/>
</dbReference>
<dbReference type="Pfam" id="PF02984">
    <property type="entry name" value="Cyclin_C"/>
    <property type="match status" value="1"/>
</dbReference>
<evidence type="ECO:0000259" key="4">
    <source>
        <dbReference type="SMART" id="SM01332"/>
    </source>
</evidence>
<dbReference type="SMART" id="SM01332">
    <property type="entry name" value="Cyclin_C"/>
    <property type="match status" value="1"/>
</dbReference>
<feature type="domain" description="Cyclin C-terminal" evidence="4">
    <location>
        <begin position="32"/>
        <end position="127"/>
    </location>
</feature>
<keyword evidence="2" id="KW-0131">Cell cycle</keyword>
<feature type="transmembrane region" description="Helical" evidence="3">
    <location>
        <begin position="20"/>
        <end position="42"/>
    </location>
</feature>
<reference evidence="5 6" key="1">
    <citation type="submission" date="2020-04" db="EMBL/GenBank/DDBJ databases">
        <title>Plant Genome Project.</title>
        <authorList>
            <person name="Zhang R.-G."/>
        </authorList>
    </citation>
    <scope>NUCLEOTIDE SEQUENCE [LARGE SCALE GENOMIC DNA]</scope>
    <source>
        <strain evidence="5">YNK0</strain>
        <tissue evidence="5">Leaf</tissue>
    </source>
</reference>
<dbReference type="AlphaFoldDB" id="A0A834YIM0"/>
<organism evidence="5 6">
    <name type="scientific">Tetracentron sinense</name>
    <name type="common">Spur-leaf</name>
    <dbReference type="NCBI Taxonomy" id="13715"/>
    <lineage>
        <taxon>Eukaryota</taxon>
        <taxon>Viridiplantae</taxon>
        <taxon>Streptophyta</taxon>
        <taxon>Embryophyta</taxon>
        <taxon>Tracheophyta</taxon>
        <taxon>Spermatophyta</taxon>
        <taxon>Magnoliopsida</taxon>
        <taxon>Trochodendrales</taxon>
        <taxon>Trochodendraceae</taxon>
        <taxon>Tetracentron</taxon>
    </lineage>
</organism>